<evidence type="ECO:0000256" key="2">
    <source>
        <dbReference type="PROSITE-ProRule" id="PRU00076"/>
    </source>
</evidence>
<reference evidence="5" key="2">
    <citation type="submission" date="2025-08" db="UniProtKB">
        <authorList>
            <consortium name="Ensembl"/>
        </authorList>
    </citation>
    <scope>IDENTIFICATION</scope>
</reference>
<accession>F6ULE7</accession>
<dbReference type="GeneTree" id="ENSGT00660000096959"/>
<evidence type="ECO:0000256" key="1">
    <source>
        <dbReference type="ARBA" id="ARBA00023157"/>
    </source>
</evidence>
<dbReference type="InterPro" id="IPR001881">
    <property type="entry name" value="EGF-like_Ca-bd_dom"/>
</dbReference>
<dbReference type="PROSITE" id="PS00022">
    <property type="entry name" value="EGF_1"/>
    <property type="match status" value="1"/>
</dbReference>
<evidence type="ECO:0000313" key="6">
    <source>
        <dbReference type="Proteomes" id="UP000008144"/>
    </source>
</evidence>
<feature type="region of interest" description="Disordered" evidence="3">
    <location>
        <begin position="222"/>
        <end position="241"/>
    </location>
</feature>
<keyword evidence="2" id="KW-0245">EGF-like domain</keyword>
<dbReference type="InParanoid" id="F6ULE7"/>
<feature type="disulfide bond" evidence="2">
    <location>
        <begin position="210"/>
        <end position="219"/>
    </location>
</feature>
<dbReference type="InterPro" id="IPR000742">
    <property type="entry name" value="EGF"/>
</dbReference>
<dbReference type="Ensembl" id="ENSCINT00000027404.2">
    <property type="protein sequence ID" value="ENSCINP00000027158.2"/>
    <property type="gene ID" value="ENSCING00000015256.2"/>
</dbReference>
<dbReference type="AlphaFoldDB" id="F6ULE7"/>
<dbReference type="PROSITE" id="PS01186">
    <property type="entry name" value="EGF_2"/>
    <property type="match status" value="1"/>
</dbReference>
<sequence>MDWDYFTAAMFAVAVTLSTYYGSSGAQFKVVESFNCNDPRSVERIHVSSPCGAVASPCYPQPTPELGEGRKGWVVDAGGWGRKVAGYRLSFQDFNIGDQPSTFIIGKAAETLSNGLLNVTGDITVNGQIDGGITVVENGRKTLKTNENFLDVDFMKIFLTFNTSGSTTDQGQRFYITFCADFDKCSDHEEYCKHGGTCVRDGFKKYRCKCKAGFIGNRCESDRPPDGECNNAEGGDKSKGRVKLCESSRCIKRLPPKETEELTPMETTPAKPMSPYSSKCD</sequence>
<dbReference type="SMART" id="SM00181">
    <property type="entry name" value="EGF"/>
    <property type="match status" value="1"/>
</dbReference>
<reference evidence="5" key="3">
    <citation type="submission" date="2025-09" db="UniProtKB">
        <authorList>
            <consortium name="Ensembl"/>
        </authorList>
    </citation>
    <scope>IDENTIFICATION</scope>
</reference>
<keyword evidence="6" id="KW-1185">Reference proteome</keyword>
<dbReference type="GO" id="GO:0005509">
    <property type="term" value="F:calcium ion binding"/>
    <property type="evidence" value="ECO:0007669"/>
    <property type="project" value="InterPro"/>
</dbReference>
<dbReference type="SMART" id="SM00179">
    <property type="entry name" value="EGF_CA"/>
    <property type="match status" value="1"/>
</dbReference>
<dbReference type="SUPFAM" id="SSF57196">
    <property type="entry name" value="EGF/Laminin"/>
    <property type="match status" value="1"/>
</dbReference>
<feature type="domain" description="EGF-like" evidence="4">
    <location>
        <begin position="181"/>
        <end position="220"/>
    </location>
</feature>
<keyword evidence="1 2" id="KW-1015">Disulfide bond</keyword>
<evidence type="ECO:0000259" key="4">
    <source>
        <dbReference type="PROSITE" id="PS50026"/>
    </source>
</evidence>
<dbReference type="CDD" id="cd00054">
    <property type="entry name" value="EGF_CA"/>
    <property type="match status" value="1"/>
</dbReference>
<evidence type="ECO:0000256" key="3">
    <source>
        <dbReference type="SAM" id="MobiDB-lite"/>
    </source>
</evidence>
<reference evidence="6" key="1">
    <citation type="journal article" date="2002" name="Science">
        <title>The draft genome of Ciona intestinalis: insights into chordate and vertebrate origins.</title>
        <authorList>
            <person name="Dehal P."/>
            <person name="Satou Y."/>
            <person name="Campbell R.K."/>
            <person name="Chapman J."/>
            <person name="Degnan B."/>
            <person name="De Tomaso A."/>
            <person name="Davidson B."/>
            <person name="Di Gregorio A."/>
            <person name="Gelpke M."/>
            <person name="Goodstein D.M."/>
            <person name="Harafuji N."/>
            <person name="Hastings K.E."/>
            <person name="Ho I."/>
            <person name="Hotta K."/>
            <person name="Huang W."/>
            <person name="Kawashima T."/>
            <person name="Lemaire P."/>
            <person name="Martinez D."/>
            <person name="Meinertzhagen I.A."/>
            <person name="Necula S."/>
            <person name="Nonaka M."/>
            <person name="Putnam N."/>
            <person name="Rash S."/>
            <person name="Saiga H."/>
            <person name="Satake M."/>
            <person name="Terry A."/>
            <person name="Yamada L."/>
            <person name="Wang H.G."/>
            <person name="Awazu S."/>
            <person name="Azumi K."/>
            <person name="Boore J."/>
            <person name="Branno M."/>
            <person name="Chin-Bow S."/>
            <person name="DeSantis R."/>
            <person name="Doyle S."/>
            <person name="Francino P."/>
            <person name="Keys D.N."/>
            <person name="Haga S."/>
            <person name="Hayashi H."/>
            <person name="Hino K."/>
            <person name="Imai K.S."/>
            <person name="Inaba K."/>
            <person name="Kano S."/>
            <person name="Kobayashi K."/>
            <person name="Kobayashi M."/>
            <person name="Lee B.I."/>
            <person name="Makabe K.W."/>
            <person name="Manohar C."/>
            <person name="Matassi G."/>
            <person name="Medina M."/>
            <person name="Mochizuki Y."/>
            <person name="Mount S."/>
            <person name="Morishita T."/>
            <person name="Miura S."/>
            <person name="Nakayama A."/>
            <person name="Nishizaka S."/>
            <person name="Nomoto H."/>
            <person name="Ohta F."/>
            <person name="Oishi K."/>
            <person name="Rigoutsos I."/>
            <person name="Sano M."/>
            <person name="Sasaki A."/>
            <person name="Sasakura Y."/>
            <person name="Shoguchi E."/>
            <person name="Shin-i T."/>
            <person name="Spagnuolo A."/>
            <person name="Stainier D."/>
            <person name="Suzuki M.M."/>
            <person name="Tassy O."/>
            <person name="Takatori N."/>
            <person name="Tokuoka M."/>
            <person name="Yagi K."/>
            <person name="Yoshizaki F."/>
            <person name="Wada S."/>
            <person name="Zhang C."/>
            <person name="Hyatt P.D."/>
            <person name="Larimer F."/>
            <person name="Detter C."/>
            <person name="Doggett N."/>
            <person name="Glavina T."/>
            <person name="Hawkins T."/>
            <person name="Richardson P."/>
            <person name="Lucas S."/>
            <person name="Kohara Y."/>
            <person name="Levine M."/>
            <person name="Satoh N."/>
            <person name="Rokhsar D.S."/>
        </authorList>
    </citation>
    <scope>NUCLEOTIDE SEQUENCE [LARGE SCALE GENOMIC DNA]</scope>
</reference>
<organism evidence="5 6">
    <name type="scientific">Ciona intestinalis</name>
    <name type="common">Transparent sea squirt</name>
    <name type="synonym">Ascidia intestinalis</name>
    <dbReference type="NCBI Taxonomy" id="7719"/>
    <lineage>
        <taxon>Eukaryota</taxon>
        <taxon>Metazoa</taxon>
        <taxon>Chordata</taxon>
        <taxon>Tunicata</taxon>
        <taxon>Ascidiacea</taxon>
        <taxon>Phlebobranchia</taxon>
        <taxon>Cionidae</taxon>
        <taxon>Ciona</taxon>
    </lineage>
</organism>
<accession>A0A1W2WJM4</accession>
<evidence type="ECO:0000313" key="5">
    <source>
        <dbReference type="Ensembl" id="ENSCINP00000027158.2"/>
    </source>
</evidence>
<protein>
    <recommendedName>
        <fullName evidence="4">EGF-like domain-containing protein</fullName>
    </recommendedName>
</protein>
<dbReference type="Pfam" id="PF00008">
    <property type="entry name" value="EGF"/>
    <property type="match status" value="1"/>
</dbReference>
<dbReference type="Gene3D" id="2.10.25.10">
    <property type="entry name" value="Laminin"/>
    <property type="match status" value="1"/>
</dbReference>
<name>F6ULE7_CIOIN</name>
<proteinExistence type="predicted"/>
<comment type="caution">
    <text evidence="2">Lacks conserved residue(s) required for the propagation of feature annotation.</text>
</comment>
<dbReference type="PROSITE" id="PS50026">
    <property type="entry name" value="EGF_3"/>
    <property type="match status" value="1"/>
</dbReference>
<dbReference type="HOGENOM" id="CLU_990307_0_0_1"/>
<dbReference type="Proteomes" id="UP000008144">
    <property type="component" value="Unassembled WGS sequence"/>
</dbReference>
<feature type="region of interest" description="Disordered" evidence="3">
    <location>
        <begin position="256"/>
        <end position="281"/>
    </location>
</feature>